<gene>
    <name evidence="1" type="ORF">V9T40_014686</name>
</gene>
<keyword evidence="2" id="KW-1185">Reference proteome</keyword>
<name>A0AAN9T680_9HEMI</name>
<accession>A0AAN9T680</accession>
<evidence type="ECO:0000313" key="2">
    <source>
        <dbReference type="Proteomes" id="UP001367676"/>
    </source>
</evidence>
<proteinExistence type="predicted"/>
<comment type="caution">
    <text evidence="1">The sequence shown here is derived from an EMBL/GenBank/DDBJ whole genome shotgun (WGS) entry which is preliminary data.</text>
</comment>
<sequence>MAAENIMEKLNVDRMIPNLFYPYTRDGKSGYGMYYTFELPIHYPEFSNRNPDDEVLRQRIGGMDDEDSTSER</sequence>
<organism evidence="1 2">
    <name type="scientific">Parthenolecanium corni</name>
    <dbReference type="NCBI Taxonomy" id="536013"/>
    <lineage>
        <taxon>Eukaryota</taxon>
        <taxon>Metazoa</taxon>
        <taxon>Ecdysozoa</taxon>
        <taxon>Arthropoda</taxon>
        <taxon>Hexapoda</taxon>
        <taxon>Insecta</taxon>
        <taxon>Pterygota</taxon>
        <taxon>Neoptera</taxon>
        <taxon>Paraneoptera</taxon>
        <taxon>Hemiptera</taxon>
        <taxon>Sternorrhyncha</taxon>
        <taxon>Coccoidea</taxon>
        <taxon>Coccidae</taxon>
        <taxon>Parthenolecanium</taxon>
    </lineage>
</organism>
<protein>
    <submittedName>
        <fullName evidence="1">Uncharacterized protein</fullName>
    </submittedName>
</protein>
<dbReference type="EMBL" id="JBBCAQ010000041">
    <property type="protein sequence ID" value="KAK7571082.1"/>
    <property type="molecule type" value="Genomic_DNA"/>
</dbReference>
<dbReference type="AlphaFoldDB" id="A0AAN9T680"/>
<reference evidence="1 2" key="1">
    <citation type="submission" date="2024-03" db="EMBL/GenBank/DDBJ databases">
        <title>Adaptation during the transition from Ophiocordyceps entomopathogen to insect associate is accompanied by gene loss and intensified selection.</title>
        <authorList>
            <person name="Ward C.M."/>
            <person name="Onetto C.A."/>
            <person name="Borneman A.R."/>
        </authorList>
    </citation>
    <scope>NUCLEOTIDE SEQUENCE [LARGE SCALE GENOMIC DNA]</scope>
    <source>
        <strain evidence="1">AWRI1</strain>
        <tissue evidence="1">Single Adult Female</tissue>
    </source>
</reference>
<dbReference type="Proteomes" id="UP001367676">
    <property type="component" value="Unassembled WGS sequence"/>
</dbReference>
<evidence type="ECO:0000313" key="1">
    <source>
        <dbReference type="EMBL" id="KAK7571082.1"/>
    </source>
</evidence>